<gene>
    <name evidence="1" type="ORF">XELAEV_18039582mg</name>
</gene>
<proteinExistence type="predicted"/>
<evidence type="ECO:0000313" key="2">
    <source>
        <dbReference type="Proteomes" id="UP000694892"/>
    </source>
</evidence>
<accession>A0A974H831</accession>
<sequence length="78" mass="8946">MYIYIFIKCIYMGKTICLTDLYQQQAISWLYVNYCPHISKLNSSFINIGANSKHVLNSLLHVTNIRIRNAMGKCANTA</sequence>
<organism evidence="1 2">
    <name type="scientific">Xenopus laevis</name>
    <name type="common">African clawed frog</name>
    <dbReference type="NCBI Taxonomy" id="8355"/>
    <lineage>
        <taxon>Eukaryota</taxon>
        <taxon>Metazoa</taxon>
        <taxon>Chordata</taxon>
        <taxon>Craniata</taxon>
        <taxon>Vertebrata</taxon>
        <taxon>Euteleostomi</taxon>
        <taxon>Amphibia</taxon>
        <taxon>Batrachia</taxon>
        <taxon>Anura</taxon>
        <taxon>Pipoidea</taxon>
        <taxon>Pipidae</taxon>
        <taxon>Xenopodinae</taxon>
        <taxon>Xenopus</taxon>
        <taxon>Xenopus</taxon>
    </lineage>
</organism>
<protein>
    <submittedName>
        <fullName evidence="1">Uncharacterized protein</fullName>
    </submittedName>
</protein>
<reference evidence="2" key="1">
    <citation type="journal article" date="2016" name="Nature">
        <title>Genome evolution in the allotetraploid frog Xenopus laevis.</title>
        <authorList>
            <person name="Session A.M."/>
            <person name="Uno Y."/>
            <person name="Kwon T."/>
            <person name="Chapman J.A."/>
            <person name="Toyoda A."/>
            <person name="Takahashi S."/>
            <person name="Fukui A."/>
            <person name="Hikosaka A."/>
            <person name="Suzuki A."/>
            <person name="Kondo M."/>
            <person name="van Heeringen S.J."/>
            <person name="Quigley I."/>
            <person name="Heinz S."/>
            <person name="Ogino H."/>
            <person name="Ochi H."/>
            <person name="Hellsten U."/>
            <person name="Lyons J.B."/>
            <person name="Simakov O."/>
            <person name="Putnam N."/>
            <person name="Stites J."/>
            <person name="Kuroki Y."/>
            <person name="Tanaka T."/>
            <person name="Michiue T."/>
            <person name="Watanabe M."/>
            <person name="Bogdanovic O."/>
            <person name="Lister R."/>
            <person name="Georgiou G."/>
            <person name="Paranjpe S.S."/>
            <person name="van Kruijsbergen I."/>
            <person name="Shu S."/>
            <person name="Carlson J."/>
            <person name="Kinoshita T."/>
            <person name="Ohta Y."/>
            <person name="Mawaribuchi S."/>
            <person name="Jenkins J."/>
            <person name="Grimwood J."/>
            <person name="Schmutz J."/>
            <person name="Mitros T."/>
            <person name="Mozaffari S.V."/>
            <person name="Suzuki Y."/>
            <person name="Haramoto Y."/>
            <person name="Yamamoto T.S."/>
            <person name="Takagi C."/>
            <person name="Heald R."/>
            <person name="Miller K."/>
            <person name="Haudenschild C."/>
            <person name="Kitzman J."/>
            <person name="Nakayama T."/>
            <person name="Izutsu Y."/>
            <person name="Robert J."/>
            <person name="Fortriede J."/>
            <person name="Burns K."/>
            <person name="Lotay V."/>
            <person name="Karimi K."/>
            <person name="Yasuoka Y."/>
            <person name="Dichmann D.S."/>
            <person name="Flajnik M.F."/>
            <person name="Houston D.W."/>
            <person name="Shendure J."/>
            <person name="DuPasquier L."/>
            <person name="Vize P.D."/>
            <person name="Zorn A.M."/>
            <person name="Ito M."/>
            <person name="Marcotte E.M."/>
            <person name="Wallingford J.B."/>
            <person name="Ito Y."/>
            <person name="Asashima M."/>
            <person name="Ueno N."/>
            <person name="Matsuda Y."/>
            <person name="Veenstra G.J."/>
            <person name="Fujiyama A."/>
            <person name="Harland R.M."/>
            <person name="Taira M."/>
            <person name="Rokhsar D.S."/>
        </authorList>
    </citation>
    <scope>NUCLEOTIDE SEQUENCE [LARGE SCALE GENOMIC DNA]</scope>
    <source>
        <strain evidence="2">J</strain>
    </source>
</reference>
<name>A0A974H831_XENLA</name>
<dbReference type="AlphaFoldDB" id="A0A974H831"/>
<dbReference type="Proteomes" id="UP000694892">
    <property type="component" value="Chromosome 8L"/>
</dbReference>
<evidence type="ECO:0000313" key="1">
    <source>
        <dbReference type="EMBL" id="OCT68283.1"/>
    </source>
</evidence>
<dbReference type="EMBL" id="CM004480">
    <property type="protein sequence ID" value="OCT68283.1"/>
    <property type="molecule type" value="Genomic_DNA"/>
</dbReference>